<dbReference type="EMBL" id="CP012752">
    <property type="protein sequence ID" value="ALG06989.1"/>
    <property type="molecule type" value="Genomic_DNA"/>
</dbReference>
<name>A0A0N9HUB3_9PSEU</name>
<evidence type="ECO:0000313" key="3">
    <source>
        <dbReference type="Proteomes" id="UP000063699"/>
    </source>
</evidence>
<dbReference type="RefSeq" id="WP_054288960.1">
    <property type="nucleotide sequence ID" value="NZ_JADBEI010000001.1"/>
</dbReference>
<protein>
    <recommendedName>
        <fullName evidence="1">Methyltransferase FkbM domain-containing protein</fullName>
    </recommendedName>
</protein>
<reference evidence="2 3" key="1">
    <citation type="submission" date="2015-07" db="EMBL/GenBank/DDBJ databases">
        <title>Genome sequencing of Kibdelosporangium phytohabitans.</title>
        <authorList>
            <person name="Qin S."/>
            <person name="Xing K."/>
        </authorList>
    </citation>
    <scope>NUCLEOTIDE SEQUENCE [LARGE SCALE GENOMIC DNA]</scope>
    <source>
        <strain evidence="2 3">KLBMP1111</strain>
    </source>
</reference>
<dbReference type="Pfam" id="PF05050">
    <property type="entry name" value="Methyltransf_21"/>
    <property type="match status" value="1"/>
</dbReference>
<dbReference type="OrthoDB" id="424472at2"/>
<gene>
    <name evidence="2" type="ORF">AOZ06_08670</name>
</gene>
<evidence type="ECO:0000313" key="2">
    <source>
        <dbReference type="EMBL" id="ALG06989.1"/>
    </source>
</evidence>
<accession>A0A0N9HUB3</accession>
<dbReference type="AlphaFoldDB" id="A0A0N9HUB3"/>
<keyword evidence="3" id="KW-1185">Reference proteome</keyword>
<dbReference type="Proteomes" id="UP000063699">
    <property type="component" value="Chromosome"/>
</dbReference>
<proteinExistence type="predicted"/>
<dbReference type="KEGG" id="kphy:AOZ06_08670"/>
<organism evidence="2 3">
    <name type="scientific">Kibdelosporangium phytohabitans</name>
    <dbReference type="NCBI Taxonomy" id="860235"/>
    <lineage>
        <taxon>Bacteria</taxon>
        <taxon>Bacillati</taxon>
        <taxon>Actinomycetota</taxon>
        <taxon>Actinomycetes</taxon>
        <taxon>Pseudonocardiales</taxon>
        <taxon>Pseudonocardiaceae</taxon>
        <taxon>Kibdelosporangium</taxon>
    </lineage>
</organism>
<dbReference type="STRING" id="860235.AOZ06_08670"/>
<evidence type="ECO:0000259" key="1">
    <source>
        <dbReference type="Pfam" id="PF05050"/>
    </source>
</evidence>
<feature type="domain" description="Methyltransferase FkbM" evidence="1">
    <location>
        <begin position="29"/>
        <end position="102"/>
    </location>
</feature>
<dbReference type="InterPro" id="IPR006342">
    <property type="entry name" value="FkbM_mtfrase"/>
</dbReference>
<sequence length="170" mass="18275">MPPGRGAQLATVEVLVKKDFEYDGRLCTLRRTSSVIAETGVRRIDLLKIDLQRAELDVLRGIDPVRWPLIRQVAMGVHGEAGLPMAGRVDTVRALLSGQGFDVQVTEPKMLAGNGRFMVQAVRPGYSDDPRPVVAAHGNAEPLDAAAITGLAERLPAGSVPDVEIMSNLD</sequence>